<gene>
    <name evidence="1" type="ORF">SAMN05660845_1941</name>
</gene>
<accession>A0A1I0Z1K4</accession>
<evidence type="ECO:0000313" key="2">
    <source>
        <dbReference type="Proteomes" id="UP000199604"/>
    </source>
</evidence>
<evidence type="ECO:0000313" key="1">
    <source>
        <dbReference type="EMBL" id="SFB19197.1"/>
    </source>
</evidence>
<proteinExistence type="predicted"/>
<reference evidence="2" key="1">
    <citation type="submission" date="2016-10" db="EMBL/GenBank/DDBJ databases">
        <authorList>
            <person name="Varghese N."/>
            <person name="Submissions S."/>
        </authorList>
    </citation>
    <scope>NUCLEOTIDE SEQUENCE [LARGE SCALE GENOMIC DNA]</scope>
    <source>
        <strain evidence="2">DSM 21789</strain>
    </source>
</reference>
<dbReference type="Proteomes" id="UP000199604">
    <property type="component" value="Unassembled WGS sequence"/>
</dbReference>
<dbReference type="STRING" id="498292.SAMN05660845_1941"/>
<dbReference type="AlphaFoldDB" id="A0A1I0Z1K4"/>
<protein>
    <submittedName>
        <fullName evidence="1">Uncharacterized protein</fullName>
    </submittedName>
</protein>
<organism evidence="1 2">
    <name type="scientific">Flavobacterium swingsii</name>
    <dbReference type="NCBI Taxonomy" id="498292"/>
    <lineage>
        <taxon>Bacteria</taxon>
        <taxon>Pseudomonadati</taxon>
        <taxon>Bacteroidota</taxon>
        <taxon>Flavobacteriia</taxon>
        <taxon>Flavobacteriales</taxon>
        <taxon>Flavobacteriaceae</taxon>
        <taxon>Flavobacterium</taxon>
    </lineage>
</organism>
<keyword evidence="2" id="KW-1185">Reference proteome</keyword>
<dbReference type="EMBL" id="FOJT01000005">
    <property type="protein sequence ID" value="SFB19197.1"/>
    <property type="molecule type" value="Genomic_DNA"/>
</dbReference>
<name>A0A1I0Z1K4_9FLAO</name>
<sequence length="43" mass="5212">MESDTYVYDEANYLFFRKSYNPDLEKKILATSRCMVVKFMNLH</sequence>